<dbReference type="Pfam" id="PF13273">
    <property type="entry name" value="DUF4064"/>
    <property type="match status" value="1"/>
</dbReference>
<reference evidence="3 4" key="1">
    <citation type="journal article" date="2003" name="Int. J. Syst. Evol. Microbiol.">
        <title>Virgibacillus carmonensis sp. nov., Virgibacillus necropolis sp. nov. and Virgibacillus picturae sp. nov., three novel species isolated from deteriorated mural paintings, transfer of the species of the genus salibacillus to Virgibacillus, as Virgibacillus marismortui comb. nov. and Virgibacillus salexigens comb. nov., and emended description of the genus Virgibacillus.</title>
        <authorList>
            <person name="Heyrman J."/>
            <person name="Logan N.A."/>
            <person name="Busse H.J."/>
            <person name="Balcaen A."/>
            <person name="Lebbe L."/>
            <person name="Rodriguez-Diaz M."/>
            <person name="Swings J."/>
            <person name="De Vos P."/>
        </authorList>
    </citation>
    <scope>NUCLEOTIDE SEQUENCE [LARGE SCALE GENOMIC DNA]</scope>
    <source>
        <strain evidence="3 4">LMG 19488</strain>
    </source>
</reference>
<dbReference type="EMBL" id="CP022437">
    <property type="protein sequence ID" value="ASN06759.1"/>
    <property type="molecule type" value="Genomic_DNA"/>
</dbReference>
<dbReference type="AlphaFoldDB" id="A0A221MGP2"/>
<keyword evidence="1" id="KW-1133">Transmembrane helix</keyword>
<gene>
    <name evidence="3" type="ORF">CFK40_17910</name>
</gene>
<protein>
    <recommendedName>
        <fullName evidence="2">DUF4064 domain-containing protein</fullName>
    </recommendedName>
</protein>
<feature type="transmembrane region" description="Helical" evidence="1">
    <location>
        <begin position="70"/>
        <end position="90"/>
    </location>
</feature>
<feature type="transmembrane region" description="Helical" evidence="1">
    <location>
        <begin position="7"/>
        <end position="30"/>
    </location>
</feature>
<evidence type="ECO:0000259" key="2">
    <source>
        <dbReference type="Pfam" id="PF13273"/>
    </source>
</evidence>
<evidence type="ECO:0000313" key="3">
    <source>
        <dbReference type="EMBL" id="ASN06759.1"/>
    </source>
</evidence>
<evidence type="ECO:0000313" key="4">
    <source>
        <dbReference type="Proteomes" id="UP000204391"/>
    </source>
</evidence>
<dbReference type="KEGG" id="vne:CFK40_17910"/>
<name>A0A221MGP2_9BACI</name>
<keyword evidence="1" id="KW-0812">Transmembrane</keyword>
<accession>A0A221MGP2</accession>
<dbReference type="RefSeq" id="WP_089533755.1">
    <property type="nucleotide sequence ID" value="NZ_CP022437.1"/>
</dbReference>
<dbReference type="InterPro" id="IPR025273">
    <property type="entry name" value="DUF4064"/>
</dbReference>
<proteinExistence type="predicted"/>
<keyword evidence="1" id="KW-0472">Membrane</keyword>
<feature type="transmembrane region" description="Helical" evidence="1">
    <location>
        <begin position="102"/>
        <end position="128"/>
    </location>
</feature>
<feature type="domain" description="DUF4064" evidence="2">
    <location>
        <begin position="2"/>
        <end position="112"/>
    </location>
</feature>
<dbReference type="OrthoDB" id="2357232at2"/>
<keyword evidence="4" id="KW-1185">Reference proteome</keyword>
<organism evidence="3 4">
    <name type="scientific">Virgibacillus necropolis</name>
    <dbReference type="NCBI Taxonomy" id="163877"/>
    <lineage>
        <taxon>Bacteria</taxon>
        <taxon>Bacillati</taxon>
        <taxon>Bacillota</taxon>
        <taxon>Bacilli</taxon>
        <taxon>Bacillales</taxon>
        <taxon>Bacillaceae</taxon>
        <taxon>Virgibacillus</taxon>
    </lineage>
</organism>
<sequence length="143" mass="15085">MKRIGEVVLGVIGALFYAFLAAIGGVMVWAESNRDQVEGFFKEAAAQDPTASISMTDINNVMDTVGSSGLILTIVSIVAIVLGIVSMIFIKGNKKPKAAGILFIVTSIVVAIVSFGTGIIAGIFYLIAGIMCLVRKPKTIIYE</sequence>
<dbReference type="Proteomes" id="UP000204391">
    <property type="component" value="Chromosome"/>
</dbReference>
<evidence type="ECO:0000256" key="1">
    <source>
        <dbReference type="SAM" id="Phobius"/>
    </source>
</evidence>